<evidence type="ECO:0008006" key="4">
    <source>
        <dbReference type="Google" id="ProtNLM"/>
    </source>
</evidence>
<dbReference type="OrthoDB" id="10293144at2759"/>
<dbReference type="InterPro" id="IPR009003">
    <property type="entry name" value="Peptidase_S1_PA"/>
</dbReference>
<dbReference type="AlphaFoldDB" id="A0A653DDG9"/>
<protein>
    <recommendedName>
        <fullName evidence="4">Peptidase S1 domain-containing protein</fullName>
    </recommendedName>
</protein>
<feature type="region of interest" description="Disordered" evidence="1">
    <location>
        <begin position="349"/>
        <end position="368"/>
    </location>
</feature>
<dbReference type="InterPro" id="IPR043504">
    <property type="entry name" value="Peptidase_S1_PA_chymotrypsin"/>
</dbReference>
<evidence type="ECO:0000313" key="3">
    <source>
        <dbReference type="Proteomes" id="UP000410492"/>
    </source>
</evidence>
<name>A0A653DDG9_CALMS</name>
<organism evidence="2 3">
    <name type="scientific">Callosobruchus maculatus</name>
    <name type="common">Southern cowpea weevil</name>
    <name type="synonym">Pulse bruchid</name>
    <dbReference type="NCBI Taxonomy" id="64391"/>
    <lineage>
        <taxon>Eukaryota</taxon>
        <taxon>Metazoa</taxon>
        <taxon>Ecdysozoa</taxon>
        <taxon>Arthropoda</taxon>
        <taxon>Hexapoda</taxon>
        <taxon>Insecta</taxon>
        <taxon>Pterygota</taxon>
        <taxon>Neoptera</taxon>
        <taxon>Endopterygota</taxon>
        <taxon>Coleoptera</taxon>
        <taxon>Polyphaga</taxon>
        <taxon>Cucujiformia</taxon>
        <taxon>Chrysomeloidea</taxon>
        <taxon>Chrysomelidae</taxon>
        <taxon>Bruchinae</taxon>
        <taxon>Bruchini</taxon>
        <taxon>Callosobruchus</taxon>
    </lineage>
</organism>
<dbReference type="Gene3D" id="2.40.10.10">
    <property type="entry name" value="Trypsin-like serine proteases"/>
    <property type="match status" value="1"/>
</dbReference>
<proteinExistence type="predicted"/>
<evidence type="ECO:0000313" key="2">
    <source>
        <dbReference type="EMBL" id="VEN57876.1"/>
    </source>
</evidence>
<reference evidence="2 3" key="1">
    <citation type="submission" date="2019-01" db="EMBL/GenBank/DDBJ databases">
        <authorList>
            <person name="Sayadi A."/>
        </authorList>
    </citation>
    <scope>NUCLEOTIDE SEQUENCE [LARGE SCALE GENOMIC DNA]</scope>
</reference>
<accession>A0A653DDG9</accession>
<gene>
    <name evidence="2" type="ORF">CALMAC_LOCUS16393</name>
</gene>
<dbReference type="EMBL" id="CAACVG010011342">
    <property type="protein sequence ID" value="VEN57876.1"/>
    <property type="molecule type" value="Genomic_DNA"/>
</dbReference>
<sequence>MILLIFTILVVSTGAIMALLVNLVLPKQFNDERFYREMPFHTPEEARYFRRVSYLDELNRGRMEGRIENYPWLVSISVLKHKEEPRSMEFRCTGIAIDLHLVLTGESCFDGLVNRKYVASDFRIRQGSNYFFKKGKTRLANTMGKPHSEDAVYSHMYLLSTDLQFLDKAHFPDKKFEEENATQAKFVAVGWGGALVATRDVSAKSRFFIDEWSTKNMCSEEQNCHNSIKHENMRPQDIDEDETCCQLGILNFDVNATRGSLTGKPLVNVADGKIVGFQYDVKVDPASNFGYSTIFVPMSEEDRNNILTNKNDSKYQPSSKSLSLYRRTFKRAYLRNWLRHTVEVAQPRACNSTTKQNEEDPTQVFEKP</sequence>
<keyword evidence="3" id="KW-1185">Reference proteome</keyword>
<dbReference type="Proteomes" id="UP000410492">
    <property type="component" value="Unassembled WGS sequence"/>
</dbReference>
<dbReference type="SUPFAM" id="SSF50494">
    <property type="entry name" value="Trypsin-like serine proteases"/>
    <property type="match status" value="1"/>
</dbReference>
<evidence type="ECO:0000256" key="1">
    <source>
        <dbReference type="SAM" id="MobiDB-lite"/>
    </source>
</evidence>